<name>A0A199W4B3_ANACO</name>
<dbReference type="Proteomes" id="UP000092600">
    <property type="component" value="Unassembled WGS sequence"/>
</dbReference>
<feature type="non-terminal residue" evidence="3">
    <location>
        <position position="1"/>
    </location>
</feature>
<reference evidence="3 4" key="1">
    <citation type="journal article" date="2016" name="DNA Res.">
        <title>The draft genome of MD-2 pineapple using hybrid error correction of long reads.</title>
        <authorList>
            <person name="Redwan R.M."/>
            <person name="Saidin A."/>
            <person name="Kumar S.V."/>
        </authorList>
    </citation>
    <scope>NUCLEOTIDE SEQUENCE [LARGE SCALE GENOMIC DNA]</scope>
    <source>
        <strain evidence="4">cv. MD2</strain>
        <tissue evidence="3">Leaf</tissue>
    </source>
</reference>
<evidence type="ECO:0000313" key="4">
    <source>
        <dbReference type="Proteomes" id="UP000092600"/>
    </source>
</evidence>
<protein>
    <submittedName>
        <fullName evidence="3">Uncharacterized protein</fullName>
    </submittedName>
</protein>
<feature type="transmembrane region" description="Helical" evidence="2">
    <location>
        <begin position="168"/>
        <end position="189"/>
    </location>
</feature>
<sequence>YLAFLADFFSDGSPSQSSSSVGRDLETELHSLSLNLREETEKRRLAEEDLLHMQNHWQNMAKSLSQLGLSFPLDCHSVNAQLETDSAALCQEVIVLKAVSEAIERSLTQAESEAVINEIINSKNHGISRLRDRLLYYETVNHEMTQRNQEIRGLARQRRLRRKRKWKLIWSCIGLSFTVGASLLARSYLTDSSTNDSVTTSSAAAAAATPDALEQAA</sequence>
<evidence type="ECO:0000256" key="1">
    <source>
        <dbReference type="SAM" id="MobiDB-lite"/>
    </source>
</evidence>
<keyword evidence="2" id="KW-0472">Membrane</keyword>
<proteinExistence type="predicted"/>
<evidence type="ECO:0000313" key="3">
    <source>
        <dbReference type="EMBL" id="OAY84154.1"/>
    </source>
</evidence>
<keyword evidence="2" id="KW-1133">Transmembrane helix</keyword>
<organism evidence="3 4">
    <name type="scientific">Ananas comosus</name>
    <name type="common">Pineapple</name>
    <name type="synonym">Ananas ananas</name>
    <dbReference type="NCBI Taxonomy" id="4615"/>
    <lineage>
        <taxon>Eukaryota</taxon>
        <taxon>Viridiplantae</taxon>
        <taxon>Streptophyta</taxon>
        <taxon>Embryophyta</taxon>
        <taxon>Tracheophyta</taxon>
        <taxon>Spermatophyta</taxon>
        <taxon>Magnoliopsida</taxon>
        <taxon>Liliopsida</taxon>
        <taxon>Poales</taxon>
        <taxon>Bromeliaceae</taxon>
        <taxon>Bromelioideae</taxon>
        <taxon>Ananas</taxon>
    </lineage>
</organism>
<keyword evidence="2" id="KW-0812">Transmembrane</keyword>
<feature type="region of interest" description="Disordered" evidence="1">
    <location>
        <begin position="192"/>
        <end position="217"/>
    </location>
</feature>
<dbReference type="EMBL" id="LSRQ01000258">
    <property type="protein sequence ID" value="OAY84154.1"/>
    <property type="molecule type" value="Genomic_DNA"/>
</dbReference>
<comment type="caution">
    <text evidence="3">The sequence shown here is derived from an EMBL/GenBank/DDBJ whole genome shotgun (WGS) entry which is preliminary data.</text>
</comment>
<dbReference type="PANTHER" id="PTHR35490:SF3">
    <property type="entry name" value="(WILD MALAYSIAN BANANA) HYPOTHETICAL PROTEIN"/>
    <property type="match status" value="1"/>
</dbReference>
<feature type="non-terminal residue" evidence="3">
    <location>
        <position position="217"/>
    </location>
</feature>
<dbReference type="STRING" id="4615.A0A199W4B3"/>
<dbReference type="AlphaFoldDB" id="A0A199W4B3"/>
<gene>
    <name evidence="3" type="ORF">ACMD2_24167</name>
</gene>
<evidence type="ECO:0000256" key="2">
    <source>
        <dbReference type="SAM" id="Phobius"/>
    </source>
</evidence>
<dbReference type="PANTHER" id="PTHR35490">
    <property type="entry name" value="BACTERIOPHAGE N4 ADSORPTION B PROTEIN"/>
    <property type="match status" value="1"/>
</dbReference>
<accession>A0A199W4B3</accession>